<keyword evidence="2" id="KW-0472">Membrane</keyword>
<evidence type="ECO:0000313" key="3">
    <source>
        <dbReference type="EMBL" id="KAF2639099.1"/>
    </source>
</evidence>
<evidence type="ECO:0000313" key="4">
    <source>
        <dbReference type="Proteomes" id="UP000799753"/>
    </source>
</evidence>
<feature type="compositionally biased region" description="Low complexity" evidence="1">
    <location>
        <begin position="1"/>
        <end position="23"/>
    </location>
</feature>
<protein>
    <submittedName>
        <fullName evidence="3">Uncharacterized protein</fullName>
    </submittedName>
</protein>
<feature type="region of interest" description="Disordered" evidence="1">
    <location>
        <begin position="116"/>
        <end position="161"/>
    </location>
</feature>
<feature type="compositionally biased region" description="Low complexity" evidence="1">
    <location>
        <begin position="123"/>
        <end position="138"/>
    </location>
</feature>
<reference evidence="3" key="1">
    <citation type="journal article" date="2020" name="Stud. Mycol.">
        <title>101 Dothideomycetes genomes: a test case for predicting lifestyles and emergence of pathogens.</title>
        <authorList>
            <person name="Haridas S."/>
            <person name="Albert R."/>
            <person name="Binder M."/>
            <person name="Bloem J."/>
            <person name="Labutti K."/>
            <person name="Salamov A."/>
            <person name="Andreopoulos B."/>
            <person name="Baker S."/>
            <person name="Barry K."/>
            <person name="Bills G."/>
            <person name="Bluhm B."/>
            <person name="Cannon C."/>
            <person name="Castanera R."/>
            <person name="Culley D."/>
            <person name="Daum C."/>
            <person name="Ezra D."/>
            <person name="Gonzalez J."/>
            <person name="Henrissat B."/>
            <person name="Kuo A."/>
            <person name="Liang C."/>
            <person name="Lipzen A."/>
            <person name="Lutzoni F."/>
            <person name="Magnuson J."/>
            <person name="Mondo S."/>
            <person name="Nolan M."/>
            <person name="Ohm R."/>
            <person name="Pangilinan J."/>
            <person name="Park H.-J."/>
            <person name="Ramirez L."/>
            <person name="Alfaro M."/>
            <person name="Sun H."/>
            <person name="Tritt A."/>
            <person name="Yoshinaga Y."/>
            <person name="Zwiers L.-H."/>
            <person name="Turgeon B."/>
            <person name="Goodwin S."/>
            <person name="Spatafora J."/>
            <person name="Crous P."/>
            <person name="Grigoriev I."/>
        </authorList>
    </citation>
    <scope>NUCLEOTIDE SEQUENCE</scope>
    <source>
        <strain evidence="3">CBS 473.64</strain>
    </source>
</reference>
<dbReference type="OrthoDB" id="5420214at2759"/>
<name>A0A6A6RU23_9PLEO</name>
<keyword evidence="4" id="KW-1185">Reference proteome</keyword>
<feature type="transmembrane region" description="Helical" evidence="2">
    <location>
        <begin position="170"/>
        <end position="199"/>
    </location>
</feature>
<keyword evidence="2" id="KW-1133">Transmembrane helix</keyword>
<dbReference type="Proteomes" id="UP000799753">
    <property type="component" value="Unassembled WGS sequence"/>
</dbReference>
<feature type="transmembrane region" description="Helical" evidence="2">
    <location>
        <begin position="254"/>
        <end position="280"/>
    </location>
</feature>
<evidence type="ECO:0000256" key="1">
    <source>
        <dbReference type="SAM" id="MobiDB-lite"/>
    </source>
</evidence>
<feature type="compositionally biased region" description="Basic residues" evidence="1">
    <location>
        <begin position="30"/>
        <end position="43"/>
    </location>
</feature>
<gene>
    <name evidence="3" type="ORF">P280DRAFT_491031</name>
</gene>
<organism evidence="3 4">
    <name type="scientific">Massarina eburnea CBS 473.64</name>
    <dbReference type="NCBI Taxonomy" id="1395130"/>
    <lineage>
        <taxon>Eukaryota</taxon>
        <taxon>Fungi</taxon>
        <taxon>Dikarya</taxon>
        <taxon>Ascomycota</taxon>
        <taxon>Pezizomycotina</taxon>
        <taxon>Dothideomycetes</taxon>
        <taxon>Pleosporomycetidae</taxon>
        <taxon>Pleosporales</taxon>
        <taxon>Massarineae</taxon>
        <taxon>Massarinaceae</taxon>
        <taxon>Massarina</taxon>
    </lineage>
</organism>
<dbReference type="AlphaFoldDB" id="A0A6A6RU23"/>
<dbReference type="EMBL" id="MU006787">
    <property type="protein sequence ID" value="KAF2639099.1"/>
    <property type="molecule type" value="Genomic_DNA"/>
</dbReference>
<evidence type="ECO:0000256" key="2">
    <source>
        <dbReference type="SAM" id="Phobius"/>
    </source>
</evidence>
<proteinExistence type="predicted"/>
<sequence>MEYQPTPAQPASTTSTTSTAQPLQHDHYHYHYHPHPHHHHHTQHSNVHSEPDDLPYAPRIERGSKGSSRSRAHDSVISHPLSPRPTSSVHHSIPPPDITSYPPRAHLAHLAHADPEKAGVEGSPRNSPPNSQRSRSVSAFGPESESGPAPAPDVTGEYREKGPEDRPVQLLLFLSLPCALLSLFIALWTLFALLISALLQPVRLFTPRSITTTSDKPTQTTPTLTSLLAPPLNFQLHLIYSYATSTTYSAPMLVVIHLFAPFVAAGVAVAAWTAACFWFFSAILGDPAGQDARNDGVESLLGVRGWWERWLCRALR</sequence>
<accession>A0A6A6RU23</accession>
<keyword evidence="2" id="KW-0812">Transmembrane</keyword>
<feature type="region of interest" description="Disordered" evidence="1">
    <location>
        <begin position="1"/>
        <end position="103"/>
    </location>
</feature>